<dbReference type="PANTHER" id="PTHR14950">
    <property type="entry name" value="DICER-RELATED"/>
    <property type="match status" value="1"/>
</dbReference>
<dbReference type="GO" id="GO:0030422">
    <property type="term" value="P:siRNA processing"/>
    <property type="evidence" value="ECO:0007669"/>
    <property type="project" value="TreeGrafter"/>
</dbReference>
<dbReference type="Pfam" id="PF00636">
    <property type="entry name" value="Ribonuclease_3"/>
    <property type="match status" value="2"/>
</dbReference>
<evidence type="ECO:0008006" key="13">
    <source>
        <dbReference type="Google" id="ProtNLM"/>
    </source>
</evidence>
<dbReference type="PROSITE" id="PS51192">
    <property type="entry name" value="HELICASE_ATP_BIND_1"/>
    <property type="match status" value="1"/>
</dbReference>
<proteinExistence type="inferred from homology"/>
<evidence type="ECO:0000259" key="9">
    <source>
        <dbReference type="PROSITE" id="PS51194"/>
    </source>
</evidence>
<gene>
    <name evidence="11" type="ORF">BD626DRAFT_606328</name>
</gene>
<dbReference type="SMART" id="SM00487">
    <property type="entry name" value="DEXDc"/>
    <property type="match status" value="1"/>
</dbReference>
<dbReference type="PROSITE" id="PS00517">
    <property type="entry name" value="RNASE_3_1"/>
    <property type="match status" value="1"/>
</dbReference>
<evidence type="ECO:0000256" key="5">
    <source>
        <dbReference type="ARBA" id="ARBA00022840"/>
    </source>
</evidence>
<dbReference type="SMART" id="SM00490">
    <property type="entry name" value="HELICc"/>
    <property type="match status" value="1"/>
</dbReference>
<evidence type="ECO:0000256" key="2">
    <source>
        <dbReference type="ARBA" id="ARBA00022741"/>
    </source>
</evidence>
<feature type="domain" description="Helicase ATP-binding" evidence="8">
    <location>
        <begin position="23"/>
        <end position="202"/>
    </location>
</feature>
<keyword evidence="3" id="KW-0378">Hydrolase</keyword>
<protein>
    <recommendedName>
        <fullName evidence="13">P-loop containing nucleoside triphosphate hydrolase protein</fullName>
    </recommendedName>
</protein>
<dbReference type="SUPFAM" id="SSF69065">
    <property type="entry name" value="RNase III domain-like"/>
    <property type="match status" value="2"/>
</dbReference>
<dbReference type="Gene3D" id="3.40.50.300">
    <property type="entry name" value="P-loop containing nucleotide triphosphate hydrolases"/>
    <property type="match status" value="2"/>
</dbReference>
<dbReference type="STRING" id="97359.A0A550C4Z3"/>
<evidence type="ECO:0000313" key="11">
    <source>
        <dbReference type="EMBL" id="TRM59881.1"/>
    </source>
</evidence>
<feature type="domain" description="RNase III" evidence="7">
    <location>
        <begin position="932"/>
        <end position="1069"/>
    </location>
</feature>
<dbReference type="PROSITE" id="PS51194">
    <property type="entry name" value="HELICASE_CTER"/>
    <property type="match status" value="1"/>
</dbReference>
<dbReference type="EMBL" id="VDMD01000025">
    <property type="protein sequence ID" value="TRM59881.1"/>
    <property type="molecule type" value="Genomic_DNA"/>
</dbReference>
<dbReference type="GO" id="GO:0005634">
    <property type="term" value="C:nucleus"/>
    <property type="evidence" value="ECO:0007669"/>
    <property type="project" value="TreeGrafter"/>
</dbReference>
<keyword evidence="5" id="KW-0067">ATP-binding</keyword>
<keyword evidence="2" id="KW-0547">Nucleotide-binding</keyword>
<dbReference type="InterPro" id="IPR000999">
    <property type="entry name" value="RNase_III_dom"/>
</dbReference>
<dbReference type="GO" id="GO:0005524">
    <property type="term" value="F:ATP binding"/>
    <property type="evidence" value="ECO:0007669"/>
    <property type="project" value="UniProtKB-KW"/>
</dbReference>
<dbReference type="Pfam" id="PF00270">
    <property type="entry name" value="DEAD"/>
    <property type="match status" value="1"/>
</dbReference>
<feature type="domain" description="RNase III" evidence="7">
    <location>
        <begin position="1106"/>
        <end position="1254"/>
    </location>
</feature>
<dbReference type="Proteomes" id="UP000320762">
    <property type="component" value="Unassembled WGS sequence"/>
</dbReference>
<dbReference type="OrthoDB" id="416741at2759"/>
<dbReference type="InterPro" id="IPR038248">
    <property type="entry name" value="Dicer_dimer_sf"/>
</dbReference>
<evidence type="ECO:0000256" key="3">
    <source>
        <dbReference type="ARBA" id="ARBA00022801"/>
    </source>
</evidence>
<dbReference type="InterPro" id="IPR027417">
    <property type="entry name" value="P-loop_NTPase"/>
</dbReference>
<evidence type="ECO:0000256" key="4">
    <source>
        <dbReference type="ARBA" id="ARBA00022806"/>
    </source>
</evidence>
<dbReference type="InterPro" id="IPR036389">
    <property type="entry name" value="RNase_III_sf"/>
</dbReference>
<evidence type="ECO:0000256" key="1">
    <source>
        <dbReference type="ARBA" id="ARBA00022737"/>
    </source>
</evidence>
<dbReference type="SUPFAM" id="SSF54768">
    <property type="entry name" value="dsRNA-binding domain-like"/>
    <property type="match status" value="1"/>
</dbReference>
<dbReference type="SMART" id="SM00535">
    <property type="entry name" value="RIBOc"/>
    <property type="match status" value="2"/>
</dbReference>
<reference evidence="11 12" key="1">
    <citation type="journal article" date="2019" name="New Phytol.">
        <title>Comparative genomics reveals unique wood-decay strategies and fruiting body development in the Schizophyllaceae.</title>
        <authorList>
            <person name="Almasi E."/>
            <person name="Sahu N."/>
            <person name="Krizsan K."/>
            <person name="Balint B."/>
            <person name="Kovacs G.M."/>
            <person name="Kiss B."/>
            <person name="Cseklye J."/>
            <person name="Drula E."/>
            <person name="Henrissat B."/>
            <person name="Nagy I."/>
            <person name="Chovatia M."/>
            <person name="Adam C."/>
            <person name="LaButti K."/>
            <person name="Lipzen A."/>
            <person name="Riley R."/>
            <person name="Grigoriev I.V."/>
            <person name="Nagy L.G."/>
        </authorList>
    </citation>
    <scope>NUCLEOTIDE SEQUENCE [LARGE SCALE GENOMIC DNA]</scope>
    <source>
        <strain evidence="11 12">NL-1724</strain>
    </source>
</reference>
<dbReference type="InterPro" id="IPR005034">
    <property type="entry name" value="Dicer_dimerisation"/>
</dbReference>
<comment type="similarity">
    <text evidence="6">Belongs to the helicase family. Dicer subfamily.</text>
</comment>
<dbReference type="Pfam" id="PF00271">
    <property type="entry name" value="Helicase_C"/>
    <property type="match status" value="1"/>
</dbReference>
<dbReference type="GO" id="GO:0004525">
    <property type="term" value="F:ribonuclease III activity"/>
    <property type="evidence" value="ECO:0007669"/>
    <property type="project" value="InterPro"/>
</dbReference>
<dbReference type="PROSITE" id="PS50142">
    <property type="entry name" value="RNASE_3_2"/>
    <property type="match status" value="2"/>
</dbReference>
<evidence type="ECO:0000256" key="6">
    <source>
        <dbReference type="PROSITE-ProRule" id="PRU00657"/>
    </source>
</evidence>
<feature type="domain" description="Helicase C-terminal" evidence="9">
    <location>
        <begin position="370"/>
        <end position="525"/>
    </location>
</feature>
<dbReference type="InterPro" id="IPR014001">
    <property type="entry name" value="Helicase_ATP-bd"/>
</dbReference>
<evidence type="ECO:0000259" key="10">
    <source>
        <dbReference type="PROSITE" id="PS51327"/>
    </source>
</evidence>
<name>A0A550C4Z3_9AGAR</name>
<dbReference type="PROSITE" id="PS51327">
    <property type="entry name" value="DICER_DSRBF"/>
    <property type="match status" value="1"/>
</dbReference>
<keyword evidence="12" id="KW-1185">Reference proteome</keyword>
<keyword evidence="6" id="KW-0694">RNA-binding</keyword>
<dbReference type="GO" id="GO:0005737">
    <property type="term" value="C:cytoplasm"/>
    <property type="evidence" value="ECO:0007669"/>
    <property type="project" value="TreeGrafter"/>
</dbReference>
<dbReference type="GO" id="GO:0003723">
    <property type="term" value="F:RNA binding"/>
    <property type="evidence" value="ECO:0007669"/>
    <property type="project" value="UniProtKB-UniRule"/>
</dbReference>
<comment type="caution">
    <text evidence="11">The sequence shown here is derived from an EMBL/GenBank/DDBJ whole genome shotgun (WGS) entry which is preliminary data.</text>
</comment>
<dbReference type="CDD" id="cd00593">
    <property type="entry name" value="RIBOc"/>
    <property type="match status" value="2"/>
</dbReference>
<accession>A0A550C4Z3</accession>
<dbReference type="SUPFAM" id="SSF52540">
    <property type="entry name" value="P-loop containing nucleoside triphosphate hydrolases"/>
    <property type="match status" value="1"/>
</dbReference>
<dbReference type="PANTHER" id="PTHR14950:SF37">
    <property type="entry name" value="ENDORIBONUCLEASE DICER"/>
    <property type="match status" value="1"/>
</dbReference>
<sequence>MAIAFPDDQDVADLRPRRYQEEIFCEAQAGNRIAVLSTGSGKTYISLMLIKWVAAQPSSKGKLIVFLVPTTALVEQQGNFISANSPLRVTKKIGANALEMTDREGWADVFASCDVLVMTRAYLWTDFLNLLAHSHWSMDRTALIVFDECHHAKDRNPYNQIMRSHYYHSPAERRPRIFGLTATPIWSTANPAADLATLESNLDARIVCVQAYASELAAHTSQPREVVKTYAAPPRMANDEPASFPEMWPYLQVFDTLKWHNLNMTSMAGRYQATLDNLGPYCASWYLYREWKDLLAREVITAEGALGSAEDTETSLQFGLSKARPEYVNDLAVIQSILASYDPYFAEGQDCSPPSDEWLSTKVHALGDLLFDQDMTESQGIVFVEQRHVAICLASVLPCLPRLRGRIRCAAIVGQNPGNDGPKGMTTASQGEVVAQFRNGEVNLLIATSVAEEGLDFPACDLVVRFDSLNHSVGYRQSRGRARNKSSIFAVMIREDDEASLAKYQSLSLSESHLQKLYTSPAVEADEDPDADMLDDEAIAQRERYVVPSTGAVLTYDNAIDLLSHLCSFIPRDAYSPPPLPVYSGDFVATVRLPRSIPLPPEDLVFTGATKTTKKEAKRAAAFLAVRKLHARDVLDDYLLPVSGSRKKARCDADGRVIDVRDIPVILDVPVVQPWTIGERLWIHPVFIDDRCVAGLITGTALPVAQLAWKGNDIRLGEPHETSFDDEEREMLSEYTRLCVWYRITAKTLPTRQPRLFVVPMTAGVCPDLAAVQRMLLHPYGSSDWSAVDLSELAMVMNDNEYGKPRRFCGVREDLMVSTTVPPDSREERRLRLRSEVASATYYNFYVDKWTRKNWEARVPTDGLLVQTTLLARSSDKSYHLGDVDCHRTSDVPDGILLPQGCTKWTDMSEDMVNALEVLPPLLHRTTDIYRTDRARLSLGLPYIDRDLLIQALTLPCAGAPYNNQRLETLGDAVLELCTTVHLFNKYPHRHEGQLTLLRQICVSNKCLLTRAREVLLERFLTCESQALSVWDYVEDGEQPARCARRSFPRRSLQDCMEATLGASFLTGGIDMALHAGTALGLAFGGSEPWPRRYAPPARSTVPDLFRELQAKLGYTFRNGALLCEAATHSSFASLDSQGSYERLEFLGDAVINLVVVEYLYRRFPHANSDQLTVPRARAVCNQGLSALSVKHLQLHKSLLVNNTELSMAIARHVPILEHMPYEEVLSKGWKLDPPKVLSDVFESVIGAVFVDSGYDYDRTAAVVEQAMESLLELLSPAMPRDPVSELLIWVGKSDCREKVEFKLVEDASKQKHHPDGIAVYLHDTLIAGPVVTMNHMVSRKLACERALSTLRDPTSANSLASLCSCATRMDVETPLDLISSDEVEDGVEAEDGA</sequence>
<evidence type="ECO:0000259" key="7">
    <source>
        <dbReference type="PROSITE" id="PS50142"/>
    </source>
</evidence>
<dbReference type="Pfam" id="PF03368">
    <property type="entry name" value="Dicer_dimer"/>
    <property type="match status" value="1"/>
</dbReference>
<dbReference type="InterPro" id="IPR001650">
    <property type="entry name" value="Helicase_C-like"/>
</dbReference>
<dbReference type="GO" id="GO:0004386">
    <property type="term" value="F:helicase activity"/>
    <property type="evidence" value="ECO:0007669"/>
    <property type="project" value="UniProtKB-KW"/>
</dbReference>
<dbReference type="Gene3D" id="3.30.160.380">
    <property type="entry name" value="Dicer dimerisation domain"/>
    <property type="match status" value="1"/>
</dbReference>
<organism evidence="11 12">
    <name type="scientific">Schizophyllum amplum</name>
    <dbReference type="NCBI Taxonomy" id="97359"/>
    <lineage>
        <taxon>Eukaryota</taxon>
        <taxon>Fungi</taxon>
        <taxon>Dikarya</taxon>
        <taxon>Basidiomycota</taxon>
        <taxon>Agaricomycotina</taxon>
        <taxon>Agaricomycetes</taxon>
        <taxon>Agaricomycetidae</taxon>
        <taxon>Agaricales</taxon>
        <taxon>Schizophyllaceae</taxon>
        <taxon>Schizophyllum</taxon>
    </lineage>
</organism>
<evidence type="ECO:0000313" key="12">
    <source>
        <dbReference type="Proteomes" id="UP000320762"/>
    </source>
</evidence>
<keyword evidence="1" id="KW-0677">Repeat</keyword>
<keyword evidence="4" id="KW-0347">Helicase</keyword>
<evidence type="ECO:0000259" key="8">
    <source>
        <dbReference type="PROSITE" id="PS51192"/>
    </source>
</evidence>
<dbReference type="Gene3D" id="1.10.1520.10">
    <property type="entry name" value="Ribonuclease III domain"/>
    <property type="match status" value="2"/>
</dbReference>
<feature type="domain" description="Dicer dsRNA-binding fold" evidence="10">
    <location>
        <begin position="549"/>
        <end position="649"/>
    </location>
</feature>
<dbReference type="InterPro" id="IPR011545">
    <property type="entry name" value="DEAD/DEAH_box_helicase_dom"/>
</dbReference>